<evidence type="ECO:0000313" key="2">
    <source>
        <dbReference type="Proteomes" id="UP000078200"/>
    </source>
</evidence>
<sequence>MFNESGGAQRRSTVTMFISLSAFYALFNNSHQLKLAVDRNALSPKGPFNILKNDTDISVRLLTPEDKKQQQPYERHRVILTEIILSLAHETNMKKKKKGGRKKLLQHTMSSHTTIKASFVHNCNQGARNVP</sequence>
<dbReference type="Proteomes" id="UP000078200">
    <property type="component" value="Unassembled WGS sequence"/>
</dbReference>
<dbReference type="VEuPathDB" id="VectorBase:GAUT046702"/>
<keyword evidence="2" id="KW-1185">Reference proteome</keyword>
<evidence type="ECO:0000313" key="1">
    <source>
        <dbReference type="EnsemblMetazoa" id="GAUT046702-PA"/>
    </source>
</evidence>
<reference evidence="1" key="1">
    <citation type="submission" date="2020-05" db="UniProtKB">
        <authorList>
            <consortium name="EnsemblMetazoa"/>
        </authorList>
    </citation>
    <scope>IDENTIFICATION</scope>
    <source>
        <strain evidence="1">TTRI</strain>
    </source>
</reference>
<proteinExistence type="predicted"/>
<dbReference type="EnsemblMetazoa" id="GAUT046702-RA">
    <property type="protein sequence ID" value="GAUT046702-PA"/>
    <property type="gene ID" value="GAUT046702"/>
</dbReference>
<organism evidence="1 2">
    <name type="scientific">Glossina austeni</name>
    <name type="common">Savannah tsetse fly</name>
    <dbReference type="NCBI Taxonomy" id="7395"/>
    <lineage>
        <taxon>Eukaryota</taxon>
        <taxon>Metazoa</taxon>
        <taxon>Ecdysozoa</taxon>
        <taxon>Arthropoda</taxon>
        <taxon>Hexapoda</taxon>
        <taxon>Insecta</taxon>
        <taxon>Pterygota</taxon>
        <taxon>Neoptera</taxon>
        <taxon>Endopterygota</taxon>
        <taxon>Diptera</taxon>
        <taxon>Brachycera</taxon>
        <taxon>Muscomorpha</taxon>
        <taxon>Hippoboscoidea</taxon>
        <taxon>Glossinidae</taxon>
        <taxon>Glossina</taxon>
    </lineage>
</organism>
<protein>
    <submittedName>
        <fullName evidence="1">Uncharacterized protein</fullName>
    </submittedName>
</protein>
<dbReference type="AlphaFoldDB" id="A0A1A9VT66"/>
<name>A0A1A9VT66_GLOAU</name>
<accession>A0A1A9VT66</accession>